<sequence>MSLPENEIAIPQKEVYTYDDYALLPEGAPYQLIGGKLVMTPAPSTFHQIICARIQGKLYNHVNEKDLGLVLFSPIDVYFEEKETYQPDIIFIAKDRLHIIKSAKVTGAPDLVVEILSPSTGYYDLKKKARIYAKHGVKEYWIADPEDTSIEVHTGQGGRFVLNQRVEGEGRVRSLILEGFEVQVKDIFAPLDVVTEPGTTAAPR</sequence>
<dbReference type="InterPro" id="IPR012296">
    <property type="entry name" value="Nuclease_put_TT1808"/>
</dbReference>
<evidence type="ECO:0000313" key="2">
    <source>
        <dbReference type="EMBL" id="MQL51972.1"/>
    </source>
</evidence>
<dbReference type="Proteomes" id="UP000441717">
    <property type="component" value="Unassembled WGS sequence"/>
</dbReference>
<dbReference type="SUPFAM" id="SSF52980">
    <property type="entry name" value="Restriction endonuclease-like"/>
    <property type="match status" value="1"/>
</dbReference>
<dbReference type="GO" id="GO:0004519">
    <property type="term" value="F:endonuclease activity"/>
    <property type="evidence" value="ECO:0007669"/>
    <property type="project" value="UniProtKB-KW"/>
</dbReference>
<evidence type="ECO:0000313" key="3">
    <source>
        <dbReference type="Proteomes" id="UP000441717"/>
    </source>
</evidence>
<proteinExistence type="predicted"/>
<name>A0A6N7IPM3_9FIRM</name>
<feature type="domain" description="Putative restriction endonuclease" evidence="1">
    <location>
        <begin position="20"/>
        <end position="184"/>
    </location>
</feature>
<dbReference type="InterPro" id="IPR008538">
    <property type="entry name" value="Uma2"/>
</dbReference>
<dbReference type="PANTHER" id="PTHR34107:SF4">
    <property type="entry name" value="SLL1222 PROTEIN"/>
    <property type="match status" value="1"/>
</dbReference>
<evidence type="ECO:0000259" key="1">
    <source>
        <dbReference type="Pfam" id="PF05685"/>
    </source>
</evidence>
<dbReference type="AlphaFoldDB" id="A0A6N7IPM3"/>
<organism evidence="2 3">
    <name type="scientific">Desulfofundulus thermobenzoicus</name>
    <dbReference type="NCBI Taxonomy" id="29376"/>
    <lineage>
        <taxon>Bacteria</taxon>
        <taxon>Bacillati</taxon>
        <taxon>Bacillota</taxon>
        <taxon>Clostridia</taxon>
        <taxon>Eubacteriales</taxon>
        <taxon>Peptococcaceae</taxon>
        <taxon>Desulfofundulus</taxon>
    </lineage>
</organism>
<keyword evidence="2" id="KW-0540">Nuclease</keyword>
<gene>
    <name evidence="2" type="ORF">GFC01_06760</name>
</gene>
<reference evidence="2 3" key="1">
    <citation type="submission" date="2019-10" db="EMBL/GenBank/DDBJ databases">
        <title>Comparative genomics of sulfur disproportionating microorganisms.</title>
        <authorList>
            <person name="Ward L.M."/>
            <person name="Bertran E."/>
            <person name="Johnston D."/>
        </authorList>
    </citation>
    <scope>NUCLEOTIDE SEQUENCE [LARGE SCALE GENOMIC DNA]</scope>
    <source>
        <strain evidence="2 3">DSM 14055</strain>
    </source>
</reference>
<protein>
    <submittedName>
        <fullName evidence="2">Uma2 family endonuclease</fullName>
    </submittedName>
</protein>
<keyword evidence="2" id="KW-0378">Hydrolase</keyword>
<dbReference type="PANTHER" id="PTHR34107">
    <property type="entry name" value="SLL0198 PROTEIN-RELATED"/>
    <property type="match status" value="1"/>
</dbReference>
<comment type="caution">
    <text evidence="2">The sequence shown here is derived from an EMBL/GenBank/DDBJ whole genome shotgun (WGS) entry which is preliminary data.</text>
</comment>
<keyword evidence="3" id="KW-1185">Reference proteome</keyword>
<dbReference type="InterPro" id="IPR011335">
    <property type="entry name" value="Restrct_endonuc-II-like"/>
</dbReference>
<dbReference type="Pfam" id="PF05685">
    <property type="entry name" value="Uma2"/>
    <property type="match status" value="1"/>
</dbReference>
<dbReference type="OrthoDB" id="9798254at2"/>
<accession>A0A6N7IPM3</accession>
<dbReference type="EMBL" id="WHYR01000014">
    <property type="protein sequence ID" value="MQL51972.1"/>
    <property type="molecule type" value="Genomic_DNA"/>
</dbReference>
<dbReference type="Gene3D" id="3.90.1570.10">
    <property type="entry name" value="tt1808, chain A"/>
    <property type="match status" value="1"/>
</dbReference>
<keyword evidence="2" id="KW-0255">Endonuclease</keyword>
<dbReference type="RefSeq" id="WP_152945897.1">
    <property type="nucleotide sequence ID" value="NZ_WHYR01000014.1"/>
</dbReference>
<dbReference type="CDD" id="cd06260">
    <property type="entry name" value="DUF820-like"/>
    <property type="match status" value="1"/>
</dbReference>